<feature type="transmembrane region" description="Helical" evidence="14">
    <location>
        <begin position="159"/>
        <end position="179"/>
    </location>
</feature>
<dbReference type="InterPro" id="IPR036890">
    <property type="entry name" value="HATPase_C_sf"/>
</dbReference>
<keyword evidence="12" id="KW-0902">Two-component regulatory system</keyword>
<dbReference type="SMART" id="SM00388">
    <property type="entry name" value="HisKA"/>
    <property type="match status" value="1"/>
</dbReference>
<dbReference type="GO" id="GO:0000155">
    <property type="term" value="F:phosphorelay sensor kinase activity"/>
    <property type="evidence" value="ECO:0007669"/>
    <property type="project" value="InterPro"/>
</dbReference>
<dbReference type="Proteomes" id="UP000184442">
    <property type="component" value="Unassembled WGS sequence"/>
</dbReference>
<dbReference type="SMART" id="SM00387">
    <property type="entry name" value="HATPase_c"/>
    <property type="match status" value="1"/>
</dbReference>
<dbReference type="EMBL" id="FQZS01000010">
    <property type="protein sequence ID" value="SHI89705.1"/>
    <property type="molecule type" value="Genomic_DNA"/>
</dbReference>
<keyword evidence="9 17" id="KW-0418">Kinase</keyword>
<dbReference type="SUPFAM" id="SSF55874">
    <property type="entry name" value="ATPase domain of HSP90 chaperone/DNA topoisomerase II/histidine kinase"/>
    <property type="match status" value="1"/>
</dbReference>
<evidence type="ECO:0000256" key="3">
    <source>
        <dbReference type="ARBA" id="ARBA00012438"/>
    </source>
</evidence>
<keyword evidence="18" id="KW-1185">Reference proteome</keyword>
<dbReference type="PROSITE" id="PS50109">
    <property type="entry name" value="HIS_KIN"/>
    <property type="match status" value="1"/>
</dbReference>
<dbReference type="SUPFAM" id="SSF158472">
    <property type="entry name" value="HAMP domain-like"/>
    <property type="match status" value="1"/>
</dbReference>
<dbReference type="InterPro" id="IPR036097">
    <property type="entry name" value="HisK_dim/P_sf"/>
</dbReference>
<dbReference type="Gene3D" id="6.10.340.10">
    <property type="match status" value="1"/>
</dbReference>
<dbReference type="Pfam" id="PF02518">
    <property type="entry name" value="HATPase_c"/>
    <property type="match status" value="1"/>
</dbReference>
<feature type="domain" description="Histidine kinase" evidence="15">
    <location>
        <begin position="240"/>
        <end position="458"/>
    </location>
</feature>
<evidence type="ECO:0000256" key="9">
    <source>
        <dbReference type="ARBA" id="ARBA00022777"/>
    </source>
</evidence>
<dbReference type="PROSITE" id="PS50885">
    <property type="entry name" value="HAMP"/>
    <property type="match status" value="1"/>
</dbReference>
<keyword evidence="13 14" id="KW-0472">Membrane</keyword>
<dbReference type="AlphaFoldDB" id="A0A1M6EW80"/>
<comment type="subcellular location">
    <subcellularLocation>
        <location evidence="2">Cell membrane</location>
        <topology evidence="2">Multi-pass membrane protein</topology>
    </subcellularLocation>
</comment>
<evidence type="ECO:0000313" key="18">
    <source>
        <dbReference type="Proteomes" id="UP000184442"/>
    </source>
</evidence>
<dbReference type="InterPro" id="IPR050398">
    <property type="entry name" value="HssS/ArlS-like"/>
</dbReference>
<dbReference type="CDD" id="cd06225">
    <property type="entry name" value="HAMP"/>
    <property type="match status" value="1"/>
</dbReference>
<dbReference type="InterPro" id="IPR005467">
    <property type="entry name" value="His_kinase_dom"/>
</dbReference>
<dbReference type="OrthoDB" id="9813151at2"/>
<keyword evidence="5" id="KW-0597">Phosphoprotein</keyword>
<feature type="transmembrane region" description="Helical" evidence="14">
    <location>
        <begin position="6"/>
        <end position="24"/>
    </location>
</feature>
<dbReference type="SMART" id="SM00304">
    <property type="entry name" value="HAMP"/>
    <property type="match status" value="1"/>
</dbReference>
<feature type="domain" description="HAMP" evidence="16">
    <location>
        <begin position="180"/>
        <end position="232"/>
    </location>
</feature>
<evidence type="ECO:0000256" key="5">
    <source>
        <dbReference type="ARBA" id="ARBA00022553"/>
    </source>
</evidence>
<dbReference type="EC" id="2.7.13.3" evidence="3"/>
<accession>A0A1M6EW80</accession>
<evidence type="ECO:0000256" key="1">
    <source>
        <dbReference type="ARBA" id="ARBA00000085"/>
    </source>
</evidence>
<evidence type="ECO:0000256" key="11">
    <source>
        <dbReference type="ARBA" id="ARBA00022989"/>
    </source>
</evidence>
<dbReference type="GO" id="GO:0005886">
    <property type="term" value="C:plasma membrane"/>
    <property type="evidence" value="ECO:0007669"/>
    <property type="project" value="UniProtKB-SubCell"/>
</dbReference>
<sequence>MLLIYSIIIILTFSLFSVLVLNKYEELRIRNEEIRLFQTANIVADIYRANQEDIILINTMVKSYGRQADARILILNSQKKVVVDSFNSYVNKVVDNEEIRNSLEGKSKSATYMLGGKKVLQLSVPISFDMEEGKGIEGVVLISASLDKMISDVRSLKNTLISVSAISLSVSLFLTIMAANRLTRPIRSLSNAVERLSSGNLGYQMNKQGSGEIGKLIESFNEMSGKLKMIENNRKHFISSISHELKTPLTAIRILIDSLSLGENRMETYKEFLEDIREETIRMSQLVDYLLKSIKLEDVSLDMKVEDMAEILEDVVKLIKPYAQKNDVLIYMERIDRLSIKCDKNKVKEALMNLFDNAVKYKDPYKEENNLVISMKKFTTEGVLTIEDNGIGIKEDDLYSIFDRGFRVLDSSINMISEVNGYGIGLSIVKNIIEKHGWKISVESTYGKGTKFIINIPL</sequence>
<reference evidence="17 18" key="1">
    <citation type="submission" date="2016-11" db="EMBL/GenBank/DDBJ databases">
        <authorList>
            <person name="Jaros S."/>
            <person name="Januszkiewicz K."/>
            <person name="Wedrychowicz H."/>
        </authorList>
    </citation>
    <scope>NUCLEOTIDE SEQUENCE [LARGE SCALE GENOMIC DNA]</scope>
    <source>
        <strain evidence="17 18">DSM 19022</strain>
    </source>
</reference>
<dbReference type="PANTHER" id="PTHR45528">
    <property type="entry name" value="SENSOR HISTIDINE KINASE CPXA"/>
    <property type="match status" value="1"/>
</dbReference>
<dbReference type="SUPFAM" id="SSF47384">
    <property type="entry name" value="Homodimeric domain of signal transducing histidine kinase"/>
    <property type="match status" value="1"/>
</dbReference>
<dbReference type="Gene3D" id="3.30.565.10">
    <property type="entry name" value="Histidine kinase-like ATPase, C-terminal domain"/>
    <property type="match status" value="1"/>
</dbReference>
<evidence type="ECO:0000256" key="6">
    <source>
        <dbReference type="ARBA" id="ARBA00022679"/>
    </source>
</evidence>
<evidence type="ECO:0000256" key="10">
    <source>
        <dbReference type="ARBA" id="ARBA00022840"/>
    </source>
</evidence>
<dbReference type="CDD" id="cd00082">
    <property type="entry name" value="HisKA"/>
    <property type="match status" value="1"/>
</dbReference>
<evidence type="ECO:0000256" key="2">
    <source>
        <dbReference type="ARBA" id="ARBA00004651"/>
    </source>
</evidence>
<evidence type="ECO:0000256" key="14">
    <source>
        <dbReference type="SAM" id="Phobius"/>
    </source>
</evidence>
<dbReference type="Gene3D" id="1.10.287.130">
    <property type="match status" value="1"/>
</dbReference>
<evidence type="ECO:0000259" key="16">
    <source>
        <dbReference type="PROSITE" id="PS50885"/>
    </source>
</evidence>
<protein>
    <recommendedName>
        <fullName evidence="3">histidine kinase</fullName>
        <ecNumber evidence="3">2.7.13.3</ecNumber>
    </recommendedName>
</protein>
<evidence type="ECO:0000256" key="12">
    <source>
        <dbReference type="ARBA" id="ARBA00023012"/>
    </source>
</evidence>
<dbReference type="InterPro" id="IPR003660">
    <property type="entry name" value="HAMP_dom"/>
</dbReference>
<dbReference type="Pfam" id="PF00672">
    <property type="entry name" value="HAMP"/>
    <property type="match status" value="1"/>
</dbReference>
<proteinExistence type="predicted"/>
<comment type="catalytic activity">
    <reaction evidence="1">
        <text>ATP + protein L-histidine = ADP + protein N-phospho-L-histidine.</text>
        <dbReference type="EC" id="2.7.13.3"/>
    </reaction>
</comment>
<dbReference type="PRINTS" id="PR00344">
    <property type="entry name" value="BCTRLSENSOR"/>
</dbReference>
<keyword evidence="10" id="KW-0067">ATP-binding</keyword>
<gene>
    <name evidence="17" type="ORF">SAMN02745176_01736</name>
</gene>
<evidence type="ECO:0000313" key="17">
    <source>
        <dbReference type="EMBL" id="SHI89705.1"/>
    </source>
</evidence>
<dbReference type="STRING" id="1122184.SAMN02745176_01736"/>
<keyword evidence="4" id="KW-1003">Cell membrane</keyword>
<dbReference type="PANTHER" id="PTHR45528:SF1">
    <property type="entry name" value="SENSOR HISTIDINE KINASE CPXA"/>
    <property type="match status" value="1"/>
</dbReference>
<dbReference type="InterPro" id="IPR003661">
    <property type="entry name" value="HisK_dim/P_dom"/>
</dbReference>
<dbReference type="CDD" id="cd00075">
    <property type="entry name" value="HATPase"/>
    <property type="match status" value="1"/>
</dbReference>
<organism evidence="17 18">
    <name type="scientific">Lutispora thermophila DSM 19022</name>
    <dbReference type="NCBI Taxonomy" id="1122184"/>
    <lineage>
        <taxon>Bacteria</taxon>
        <taxon>Bacillati</taxon>
        <taxon>Bacillota</taxon>
        <taxon>Clostridia</taxon>
        <taxon>Lutisporales</taxon>
        <taxon>Lutisporaceae</taxon>
        <taxon>Lutispora</taxon>
    </lineage>
</organism>
<evidence type="ECO:0000256" key="7">
    <source>
        <dbReference type="ARBA" id="ARBA00022692"/>
    </source>
</evidence>
<dbReference type="InterPro" id="IPR003594">
    <property type="entry name" value="HATPase_dom"/>
</dbReference>
<evidence type="ECO:0000256" key="8">
    <source>
        <dbReference type="ARBA" id="ARBA00022741"/>
    </source>
</evidence>
<evidence type="ECO:0000256" key="4">
    <source>
        <dbReference type="ARBA" id="ARBA00022475"/>
    </source>
</evidence>
<keyword evidence="6" id="KW-0808">Transferase</keyword>
<evidence type="ECO:0000259" key="15">
    <source>
        <dbReference type="PROSITE" id="PS50109"/>
    </source>
</evidence>
<keyword evidence="11 14" id="KW-1133">Transmembrane helix</keyword>
<dbReference type="InterPro" id="IPR004358">
    <property type="entry name" value="Sig_transdc_His_kin-like_C"/>
</dbReference>
<keyword evidence="8" id="KW-0547">Nucleotide-binding</keyword>
<evidence type="ECO:0000256" key="13">
    <source>
        <dbReference type="ARBA" id="ARBA00023136"/>
    </source>
</evidence>
<name>A0A1M6EW80_9FIRM</name>
<dbReference type="GO" id="GO:0005524">
    <property type="term" value="F:ATP binding"/>
    <property type="evidence" value="ECO:0007669"/>
    <property type="project" value="UniProtKB-KW"/>
</dbReference>
<dbReference type="Pfam" id="PF00512">
    <property type="entry name" value="HisKA"/>
    <property type="match status" value="1"/>
</dbReference>
<keyword evidence="7 14" id="KW-0812">Transmembrane</keyword>